<evidence type="ECO:0000256" key="1">
    <source>
        <dbReference type="ARBA" id="ARBA00022723"/>
    </source>
</evidence>
<evidence type="ECO:0000259" key="6">
    <source>
        <dbReference type="PROSITE" id="PS50178"/>
    </source>
</evidence>
<feature type="compositionally biased region" description="Polar residues" evidence="5">
    <location>
        <begin position="282"/>
        <end position="304"/>
    </location>
</feature>
<keyword evidence="8" id="KW-1185">Reference proteome</keyword>
<feature type="region of interest" description="Disordered" evidence="5">
    <location>
        <begin position="649"/>
        <end position="730"/>
    </location>
</feature>
<dbReference type="InterPro" id="IPR011011">
    <property type="entry name" value="Znf_FYVE_PHD"/>
</dbReference>
<dbReference type="InterPro" id="IPR017907">
    <property type="entry name" value="Znf_RING_CS"/>
</dbReference>
<dbReference type="InterPro" id="IPR017455">
    <property type="entry name" value="Znf_FYVE-rel"/>
</dbReference>
<dbReference type="SMART" id="SM00064">
    <property type="entry name" value="FYVE"/>
    <property type="match status" value="1"/>
</dbReference>
<dbReference type="PROSITE" id="PS00518">
    <property type="entry name" value="ZF_RING_1"/>
    <property type="match status" value="1"/>
</dbReference>
<feature type="region of interest" description="Disordered" evidence="5">
    <location>
        <begin position="102"/>
        <end position="331"/>
    </location>
</feature>
<feature type="region of interest" description="Disordered" evidence="5">
    <location>
        <begin position="759"/>
        <end position="804"/>
    </location>
</feature>
<organism evidence="7 8">
    <name type="scientific">Phytophthora lilii</name>
    <dbReference type="NCBI Taxonomy" id="2077276"/>
    <lineage>
        <taxon>Eukaryota</taxon>
        <taxon>Sar</taxon>
        <taxon>Stramenopiles</taxon>
        <taxon>Oomycota</taxon>
        <taxon>Peronosporomycetes</taxon>
        <taxon>Peronosporales</taxon>
        <taxon>Peronosporaceae</taxon>
        <taxon>Phytophthora</taxon>
    </lineage>
</organism>
<dbReference type="CDD" id="cd00065">
    <property type="entry name" value="FYVE_like_SF"/>
    <property type="match status" value="1"/>
</dbReference>
<feature type="compositionally biased region" description="Low complexity" evidence="5">
    <location>
        <begin position="317"/>
        <end position="326"/>
    </location>
</feature>
<accession>A0A9W6TQI1</accession>
<feature type="region of interest" description="Disordered" evidence="5">
    <location>
        <begin position="64"/>
        <end position="85"/>
    </location>
</feature>
<sequence length="940" mass="105207">MGLRKELLSVKRQHAVDYAANEFDGGRRQLLGGSETMSDADGWTTFPTATSDLRWGVSSSAKLLTRPSRQTANQSTTNFEQTLKPYEQTINPFGQTARPLEQTMRPSQQTKHPRQSQQLPKDRQQSQQPSRSSQKVSRTQRPPQQVEQEQERRDQSRPKSRECSRKSQQPEVNAPRPSQRIQEQPQQQQEQPIPNHRVSSFGRSIGPSQPIPVSRSSSAQQPRQPRRQSQQIPERHINFERSLGPPRPAPNAAQEAPRRFSHQMPDTCASSFERSLRPSKPTPNHRTGSASTQQPPRPSQQMSTGFPHLERHRSDKSASSGSSSSSEGYVTLSPARRREIISRINESVQNVMASMLSDSSTNVQWKPKLRKKDISYYMDETSVKPGQTRFCCVSHTHAPVEDIMKLFLVSDPEAVMRNNRVLSDNLLEARVLSVLRHPTKERPMNSMYIRYSSYQTPGLMVNRDACVAVATDMIRQPDGSTIGYCLWDSVDDQEFAEAAKKPGLEPCTMFRSGFFLRRSGRRQSSSSDPTYTKIVYMVGLEPGGWAPGLTARLMMERFGTNLTRLCSHFRRKSLDSRTFVMKTQWMSKMSAKSCKQCQKPFQVLSNRVNCHACGHVICRSCASKELVELHAVGLVPMHICFSCLEKAGLPTSSSSQKTRSSTGRRRLQSDTSTISRATAQTQAQQALSQSQPFQQSKSVVDSDLIEEEDEDDETDTGEWAFTPSGVPVRPGVLANQMSNGKDLRASHSGSKLATSLCILPSNGSNAATSPKRTTTTTRRPRPTGEDEQSIVLHSGPQTRGPGPLADCDDIRQTVSYFYPDLPQSKYDSRRGANKNKARTKGESTVLPKEKEMFLVRWINDLTGEGVPVTATMLRIQELEVAKKAAIHFFKRIGAGKTSSKCVIEFLCAVKRGKGRFSRRSSPKVQQPLLQRSSKRLVNLG</sequence>
<protein>
    <submittedName>
        <fullName evidence="7">Unnamed protein product</fullName>
    </submittedName>
</protein>
<comment type="caution">
    <text evidence="7">The sequence shown here is derived from an EMBL/GenBank/DDBJ whole genome shotgun (WGS) entry which is preliminary data.</text>
</comment>
<keyword evidence="1" id="KW-0479">Metal-binding</keyword>
<dbReference type="OrthoDB" id="116827at2759"/>
<gene>
    <name evidence="7" type="ORF">Plil01_000655300</name>
</gene>
<feature type="compositionally biased region" description="Basic and acidic residues" evidence="5">
    <location>
        <begin position="149"/>
        <end position="165"/>
    </location>
</feature>
<dbReference type="InterPro" id="IPR023393">
    <property type="entry name" value="START-like_dom_sf"/>
</dbReference>
<feature type="compositionally biased region" description="Polar residues" evidence="5">
    <location>
        <begin position="761"/>
        <end position="771"/>
    </location>
</feature>
<dbReference type="SUPFAM" id="SSF57903">
    <property type="entry name" value="FYVE/PHD zinc finger"/>
    <property type="match status" value="1"/>
</dbReference>
<evidence type="ECO:0000313" key="8">
    <source>
        <dbReference type="Proteomes" id="UP001165083"/>
    </source>
</evidence>
<dbReference type="PANTHER" id="PTHR23164">
    <property type="entry name" value="EARLY ENDOSOME ANTIGEN 1"/>
    <property type="match status" value="1"/>
</dbReference>
<dbReference type="AlphaFoldDB" id="A0A9W6TQI1"/>
<feature type="compositionally biased region" description="Acidic residues" evidence="5">
    <location>
        <begin position="703"/>
        <end position="716"/>
    </location>
</feature>
<keyword evidence="3" id="KW-0862">Zinc</keyword>
<evidence type="ECO:0000256" key="3">
    <source>
        <dbReference type="ARBA" id="ARBA00022833"/>
    </source>
</evidence>
<feature type="compositionally biased region" description="Polar residues" evidence="5">
    <location>
        <begin position="64"/>
        <end position="81"/>
    </location>
</feature>
<evidence type="ECO:0000256" key="2">
    <source>
        <dbReference type="ARBA" id="ARBA00022771"/>
    </source>
</evidence>
<dbReference type="InterPro" id="IPR013083">
    <property type="entry name" value="Znf_RING/FYVE/PHD"/>
</dbReference>
<feature type="compositionally biased region" description="Low complexity" evidence="5">
    <location>
        <begin position="125"/>
        <end position="147"/>
    </location>
</feature>
<dbReference type="Gene3D" id="3.30.530.20">
    <property type="match status" value="1"/>
</dbReference>
<feature type="compositionally biased region" description="Low complexity" evidence="5">
    <location>
        <begin position="651"/>
        <end position="661"/>
    </location>
</feature>
<feature type="domain" description="FYVE-type" evidence="6">
    <location>
        <begin position="588"/>
        <end position="648"/>
    </location>
</feature>
<feature type="compositionally biased region" description="Polar residues" evidence="5">
    <location>
        <begin position="104"/>
        <end position="119"/>
    </location>
</feature>
<dbReference type="PROSITE" id="PS50178">
    <property type="entry name" value="ZF_FYVE"/>
    <property type="match status" value="1"/>
</dbReference>
<dbReference type="Gene3D" id="3.30.40.10">
    <property type="entry name" value="Zinc/RING finger domain, C3HC4 (zinc finger)"/>
    <property type="match status" value="1"/>
</dbReference>
<evidence type="ECO:0000313" key="7">
    <source>
        <dbReference type="EMBL" id="GMF17766.1"/>
    </source>
</evidence>
<name>A0A9W6TQI1_9STRA</name>
<dbReference type="SUPFAM" id="SSF55961">
    <property type="entry name" value="Bet v1-like"/>
    <property type="match status" value="1"/>
</dbReference>
<feature type="compositionally biased region" description="Low complexity" evidence="5">
    <location>
        <begin position="214"/>
        <end position="231"/>
    </location>
</feature>
<feature type="compositionally biased region" description="Low complexity" evidence="5">
    <location>
        <begin position="671"/>
        <end position="696"/>
    </location>
</feature>
<dbReference type="Proteomes" id="UP001165083">
    <property type="component" value="Unassembled WGS sequence"/>
</dbReference>
<evidence type="ECO:0000256" key="4">
    <source>
        <dbReference type="PROSITE-ProRule" id="PRU00091"/>
    </source>
</evidence>
<keyword evidence="2 4" id="KW-0863">Zinc-finger</keyword>
<dbReference type="PANTHER" id="PTHR23164:SF29">
    <property type="entry name" value="E3 UBIQUITIN-PROTEIN LIGASE PIB1"/>
    <property type="match status" value="1"/>
</dbReference>
<evidence type="ECO:0000256" key="5">
    <source>
        <dbReference type="SAM" id="MobiDB-lite"/>
    </source>
</evidence>
<dbReference type="GO" id="GO:0008270">
    <property type="term" value="F:zinc ion binding"/>
    <property type="evidence" value="ECO:0007669"/>
    <property type="project" value="UniProtKB-KW"/>
</dbReference>
<reference evidence="7" key="1">
    <citation type="submission" date="2023-04" db="EMBL/GenBank/DDBJ databases">
        <title>Phytophthora lilii NBRC 32176.</title>
        <authorList>
            <person name="Ichikawa N."/>
            <person name="Sato H."/>
            <person name="Tonouchi N."/>
        </authorList>
    </citation>
    <scope>NUCLEOTIDE SEQUENCE</scope>
    <source>
        <strain evidence="7">NBRC 32176</strain>
    </source>
</reference>
<dbReference type="EMBL" id="BSXW01000294">
    <property type="protein sequence ID" value="GMF17766.1"/>
    <property type="molecule type" value="Genomic_DNA"/>
</dbReference>
<proteinExistence type="predicted"/>
<dbReference type="InterPro" id="IPR000306">
    <property type="entry name" value="Znf_FYVE"/>
</dbReference>
<dbReference type="Pfam" id="PF01363">
    <property type="entry name" value="FYVE"/>
    <property type="match status" value="1"/>
</dbReference>
<feature type="compositionally biased region" description="Low complexity" evidence="5">
    <location>
        <begin position="175"/>
        <end position="194"/>
    </location>
</feature>